<dbReference type="Pfam" id="PF13385">
    <property type="entry name" value="Laminin_G_3"/>
    <property type="match status" value="1"/>
</dbReference>
<name>A0A645HMG0_9ZZZZ</name>
<evidence type="ECO:0000313" key="1">
    <source>
        <dbReference type="EMBL" id="MPN39632.1"/>
    </source>
</evidence>
<protein>
    <recommendedName>
        <fullName evidence="2">LamG-like jellyroll fold domain-containing protein</fullName>
    </recommendedName>
</protein>
<dbReference type="SUPFAM" id="SSF49899">
    <property type="entry name" value="Concanavalin A-like lectins/glucanases"/>
    <property type="match status" value="1"/>
</dbReference>
<accession>A0A645HMG0</accession>
<dbReference type="InterPro" id="IPR013320">
    <property type="entry name" value="ConA-like_dom_sf"/>
</dbReference>
<dbReference type="AlphaFoldDB" id="A0A645HMG0"/>
<comment type="caution">
    <text evidence="1">The sequence shown here is derived from an EMBL/GenBank/DDBJ whole genome shotgun (WGS) entry which is preliminary data.</text>
</comment>
<dbReference type="EMBL" id="VSSQ01095555">
    <property type="protein sequence ID" value="MPN39632.1"/>
    <property type="molecule type" value="Genomic_DNA"/>
</dbReference>
<gene>
    <name evidence="1" type="ORF">SDC9_187160</name>
</gene>
<proteinExistence type="predicted"/>
<organism evidence="1">
    <name type="scientific">bioreactor metagenome</name>
    <dbReference type="NCBI Taxonomy" id="1076179"/>
    <lineage>
        <taxon>unclassified sequences</taxon>
        <taxon>metagenomes</taxon>
        <taxon>ecological metagenomes</taxon>
    </lineage>
</organism>
<reference evidence="1" key="1">
    <citation type="submission" date="2019-08" db="EMBL/GenBank/DDBJ databases">
        <authorList>
            <person name="Kucharzyk K."/>
            <person name="Murdoch R.W."/>
            <person name="Higgins S."/>
            <person name="Loffler F."/>
        </authorList>
    </citation>
    <scope>NUCLEOTIDE SEQUENCE</scope>
</reference>
<dbReference type="Gene3D" id="2.60.120.200">
    <property type="match status" value="1"/>
</dbReference>
<sequence length="105" mass="11593">MVSITSASFTASQWHHFAFIRSGNNFCLAVDGALGSASTYSGALDYDSSQPVMIGYQTGQSSAFYYDGYIDEFRVSKGIARWTSNFTPPTSEYRVLQSSQSIWIC</sequence>
<evidence type="ECO:0008006" key="2">
    <source>
        <dbReference type="Google" id="ProtNLM"/>
    </source>
</evidence>